<dbReference type="Pfam" id="PF20662">
    <property type="entry name" value="COG4_C"/>
    <property type="match status" value="1"/>
</dbReference>
<evidence type="ECO:0000256" key="5">
    <source>
        <dbReference type="ARBA" id="ARBA00022927"/>
    </source>
</evidence>
<evidence type="ECO:0000256" key="9">
    <source>
        <dbReference type="SAM" id="MobiDB-lite"/>
    </source>
</evidence>
<keyword evidence="7" id="KW-0472">Membrane</keyword>
<dbReference type="Proteomes" id="UP000256964">
    <property type="component" value="Unassembled WGS sequence"/>
</dbReference>
<keyword evidence="5" id="KW-0653">Protein transport</keyword>
<feature type="compositionally biased region" description="Acidic residues" evidence="9">
    <location>
        <begin position="364"/>
        <end position="373"/>
    </location>
</feature>
<evidence type="ECO:0000256" key="4">
    <source>
        <dbReference type="ARBA" id="ARBA00022448"/>
    </source>
</evidence>
<dbReference type="GO" id="GO:0015031">
    <property type="term" value="P:protein transport"/>
    <property type="evidence" value="ECO:0007669"/>
    <property type="project" value="UniProtKB-KW"/>
</dbReference>
<comment type="similarity">
    <text evidence="2">Belongs to the COG4 family.</text>
</comment>
<evidence type="ECO:0000256" key="6">
    <source>
        <dbReference type="ARBA" id="ARBA00023034"/>
    </source>
</evidence>
<dbReference type="STRING" id="139420.A0A371CZ17"/>
<protein>
    <recommendedName>
        <fullName evidence="3">Conserved oligomeric Golgi complex subunit 4</fullName>
    </recommendedName>
    <alternativeName>
        <fullName evidence="8">Component of oligomeric Golgi complex 4</fullName>
    </alternativeName>
</protein>
<dbReference type="OrthoDB" id="47059at2759"/>
<dbReference type="Pfam" id="PF08318">
    <property type="entry name" value="COG4_m"/>
    <property type="match status" value="1"/>
</dbReference>
<dbReference type="InterPro" id="IPR048680">
    <property type="entry name" value="COG4_N"/>
</dbReference>
<gene>
    <name evidence="11" type="ORF">OH76DRAFT_958257</name>
</gene>
<dbReference type="PANTHER" id="PTHR24016:SF0">
    <property type="entry name" value="CONSERVED OLIGOMERIC GOLGI COMPLEX SUBUNIT 4"/>
    <property type="match status" value="1"/>
</dbReference>
<dbReference type="InterPro" id="IPR013167">
    <property type="entry name" value="COG4_M"/>
</dbReference>
<feature type="region of interest" description="Disordered" evidence="9">
    <location>
        <begin position="360"/>
        <end position="399"/>
    </location>
</feature>
<sequence>MKNTSGAISNPRLLATLPDILGALSVLQSHESDLSVSLAELLSAYEPIEASLNTLRSLGPQLDALSKETRLLDDTVSYTARTAQDVGGRVRSLDEEMKRVREASERVSQIIELKSSLAALHSAMEQQDWESATRHCARAMALPLDVLSGPFAETAVPTPEISLPPAQTLQTAREHLLAVFRREFDKASRARDSAATSRFFKLFPAIGWEAEGLQAYAAFVVELVKVRAPASAKTSSPLYYITALTALFESIALIVDQHQPVVEKYYGIGKMGLVLDRLLQEADRVVKDLLEGWEEERSMKRKLSDISTPPLSATMQRQSSMMANDEEDLVDPREIDKVVTEAAGMSGRWGLFRKFMHDRLKEESDSEGDDDPSGDPQSQQPNPPRSSEGADSEASTSDGIQVLESSRSQQAFEDMLSTYYTPMEVWYARTVIDKAHRLSTYDLSQLPVSTTTPDDAFYILKTVLSRMLTTASVATVERTSERLRDVMDKEYARVIKHKLDNVYRGGAAGPGARGEKAERENRQSFIILLNDLDISSSHMERLVKDLTHSVSIPQHFLDSEIETVKSSLNSFMNLVPKYRSTLRAGVEQLFNQLLRPKLRTFISDIYKDVSYVLDEDGYAAAELQDTVRKRFIKAWEALIDGYKDTFTDGNFRLFFGLALDVLVRPWEKFAISLKYSELGAIRFDHDLRAVMAYLSSQTVFGDIREKFVRLQQIATVLNLDSEEDVDEFYDGSGISWQLSQQEARAVANLRV</sequence>
<keyword evidence="4" id="KW-0813">Transport</keyword>
<name>A0A371CZ17_9APHY</name>
<dbReference type="EMBL" id="KZ857437">
    <property type="protein sequence ID" value="RDX45499.1"/>
    <property type="molecule type" value="Genomic_DNA"/>
</dbReference>
<dbReference type="Gene3D" id="1.10.287.1060">
    <property type="entry name" value="ESAT-6-like"/>
    <property type="match status" value="1"/>
</dbReference>
<evidence type="ECO:0000256" key="8">
    <source>
        <dbReference type="ARBA" id="ARBA00031340"/>
    </source>
</evidence>
<comment type="subcellular location">
    <subcellularLocation>
        <location evidence="1">Golgi apparatus membrane</location>
        <topology evidence="1">Peripheral membrane protein</topology>
    </subcellularLocation>
</comment>
<dbReference type="GO" id="GO:0000139">
    <property type="term" value="C:Golgi membrane"/>
    <property type="evidence" value="ECO:0007669"/>
    <property type="project" value="UniProtKB-SubCell"/>
</dbReference>
<evidence type="ECO:0000313" key="11">
    <source>
        <dbReference type="EMBL" id="RDX45499.1"/>
    </source>
</evidence>
<feature type="domain" description="COG4 transport protein middle alpha-helical bundle" evidence="10">
    <location>
        <begin position="169"/>
        <end position="500"/>
    </location>
</feature>
<dbReference type="PANTHER" id="PTHR24016">
    <property type="entry name" value="CONSERVED OLIGOMERIC GOLGI COMPLEX SUBUNIT 4"/>
    <property type="match status" value="1"/>
</dbReference>
<evidence type="ECO:0000256" key="2">
    <source>
        <dbReference type="ARBA" id="ARBA00009215"/>
    </source>
</evidence>
<dbReference type="InterPro" id="IPR048682">
    <property type="entry name" value="COG4"/>
</dbReference>
<accession>A0A371CZ17</accession>
<dbReference type="SMART" id="SM00762">
    <property type="entry name" value="Cog4"/>
    <property type="match status" value="1"/>
</dbReference>
<evidence type="ECO:0000256" key="3">
    <source>
        <dbReference type="ARBA" id="ARBA00020975"/>
    </source>
</evidence>
<keyword evidence="12" id="KW-1185">Reference proteome</keyword>
<organism evidence="11 12">
    <name type="scientific">Lentinus brumalis</name>
    <dbReference type="NCBI Taxonomy" id="2498619"/>
    <lineage>
        <taxon>Eukaryota</taxon>
        <taxon>Fungi</taxon>
        <taxon>Dikarya</taxon>
        <taxon>Basidiomycota</taxon>
        <taxon>Agaricomycotina</taxon>
        <taxon>Agaricomycetes</taxon>
        <taxon>Polyporales</taxon>
        <taxon>Polyporaceae</taxon>
        <taxon>Lentinus</taxon>
    </lineage>
</organism>
<dbReference type="Pfam" id="PF20663">
    <property type="entry name" value="COG4_N"/>
    <property type="match status" value="1"/>
</dbReference>
<evidence type="ECO:0000259" key="10">
    <source>
        <dbReference type="SMART" id="SM00762"/>
    </source>
</evidence>
<keyword evidence="6" id="KW-0333">Golgi apparatus</keyword>
<dbReference type="InterPro" id="IPR048684">
    <property type="entry name" value="COG4_C"/>
</dbReference>
<evidence type="ECO:0000256" key="1">
    <source>
        <dbReference type="ARBA" id="ARBA00004395"/>
    </source>
</evidence>
<evidence type="ECO:0000256" key="7">
    <source>
        <dbReference type="ARBA" id="ARBA00023136"/>
    </source>
</evidence>
<proteinExistence type="inferred from homology"/>
<dbReference type="Gene3D" id="1.20.58.1970">
    <property type="match status" value="1"/>
</dbReference>
<dbReference type="AlphaFoldDB" id="A0A371CZ17"/>
<reference evidence="11 12" key="1">
    <citation type="journal article" date="2018" name="Biotechnol. Biofuels">
        <title>Integrative visual omics of the white-rot fungus Polyporus brumalis exposes the biotechnological potential of its oxidative enzymes for delignifying raw plant biomass.</title>
        <authorList>
            <person name="Miyauchi S."/>
            <person name="Rancon A."/>
            <person name="Drula E."/>
            <person name="Hage H."/>
            <person name="Chaduli D."/>
            <person name="Favel A."/>
            <person name="Grisel S."/>
            <person name="Henrissat B."/>
            <person name="Herpoel-Gimbert I."/>
            <person name="Ruiz-Duenas F.J."/>
            <person name="Chevret D."/>
            <person name="Hainaut M."/>
            <person name="Lin J."/>
            <person name="Wang M."/>
            <person name="Pangilinan J."/>
            <person name="Lipzen A."/>
            <person name="Lesage-Meessen L."/>
            <person name="Navarro D."/>
            <person name="Riley R."/>
            <person name="Grigoriev I.V."/>
            <person name="Zhou S."/>
            <person name="Raouche S."/>
            <person name="Rosso M.N."/>
        </authorList>
    </citation>
    <scope>NUCLEOTIDE SEQUENCE [LARGE SCALE GENOMIC DNA]</scope>
    <source>
        <strain evidence="11 12">BRFM 1820</strain>
    </source>
</reference>
<evidence type="ECO:0000313" key="12">
    <source>
        <dbReference type="Proteomes" id="UP000256964"/>
    </source>
</evidence>